<dbReference type="InterPro" id="IPR023214">
    <property type="entry name" value="HAD_sf"/>
</dbReference>
<accession>A0A7S4KCQ2</accession>
<dbReference type="GO" id="GO:0016787">
    <property type="term" value="F:hydrolase activity"/>
    <property type="evidence" value="ECO:0007669"/>
    <property type="project" value="UniProtKB-KW"/>
</dbReference>
<dbReference type="Gene3D" id="3.40.50.1000">
    <property type="entry name" value="HAD superfamily/HAD-like"/>
    <property type="match status" value="1"/>
</dbReference>
<sequence>MIPRTSSLSRVTRPPTALIGVVSTVLALLPATRSAAASPAGGRRAAAAFASQPPFGTRGKDLPSPRRTTRLASSLGFASPSREDEGGGGDDSVDKWESLYQEGGRTREEAVKKAMFGESLDVDPASASRSELRVVTFDLDNTLWKTGAVISAANNALSSFLEERGVATPVRTEVVMGDLFKKDKARYCPLMEEKEEIVGANVDDDGVDNVGKSNVYIQSGAHKPVLLTQLRKDAVAEILVRHNNYNRSDAADFAEEAFDVWTTARHDAIPHHLAPSGVLDVFKRIRSLRTSTGEPPVVGAITDGNSDPRTVPDLGEYFDFVVNSEGVGVAKPDRRVYYAAVKEAASNPSVADLFASVLDAEGNVNEDAVEDALGPWWCHVGDDFIKDCVAAKELKMRSVWCRELVLPSKEEAAEKGKSSKAKRDVADLVKELAEMKVIEMSIGAEDFVADSIHREFSDAILDRFDDLGDTLSKWHEEGLRGAAAASNEGLDVVSKEVSAKEVEAAIADVLEVIMPDGLHDTSAVTNAAVGAAQPPAQEEPKEQKRDTKFCMNCGAKLPVEAKFCSACGEKQPAFNQ</sequence>
<dbReference type="SUPFAM" id="SSF56784">
    <property type="entry name" value="HAD-like"/>
    <property type="match status" value="1"/>
</dbReference>
<protein>
    <recommendedName>
        <fullName evidence="3">Zinc-ribbon domain-containing protein</fullName>
    </recommendedName>
</protein>
<evidence type="ECO:0000256" key="1">
    <source>
        <dbReference type="ARBA" id="ARBA00022801"/>
    </source>
</evidence>
<dbReference type="PANTHER" id="PTHR43316">
    <property type="entry name" value="HYDROLASE, HALOACID DELAHOGENASE-RELATED"/>
    <property type="match status" value="1"/>
</dbReference>
<dbReference type="Gene3D" id="4.10.1060.50">
    <property type="match status" value="1"/>
</dbReference>
<reference evidence="4" key="1">
    <citation type="submission" date="2021-01" db="EMBL/GenBank/DDBJ databases">
        <authorList>
            <person name="Corre E."/>
            <person name="Pelletier E."/>
            <person name="Niang G."/>
            <person name="Scheremetjew M."/>
            <person name="Finn R."/>
            <person name="Kale V."/>
            <person name="Holt S."/>
            <person name="Cochrane G."/>
            <person name="Meng A."/>
            <person name="Brown T."/>
            <person name="Cohen L."/>
        </authorList>
    </citation>
    <scope>NUCLEOTIDE SEQUENCE</scope>
    <source>
        <strain evidence="4">Isolate 1302-5</strain>
    </source>
</reference>
<name>A0A7S4KCQ2_9STRA</name>
<dbReference type="EMBL" id="HBKQ01063145">
    <property type="protein sequence ID" value="CAE2290857.1"/>
    <property type="molecule type" value="Transcribed_RNA"/>
</dbReference>
<keyword evidence="1" id="KW-0378">Hydrolase</keyword>
<dbReference type="InterPro" id="IPR026870">
    <property type="entry name" value="Zinc_ribbon_dom"/>
</dbReference>
<feature type="domain" description="Zinc-ribbon" evidence="3">
    <location>
        <begin position="549"/>
        <end position="569"/>
    </location>
</feature>
<dbReference type="Pfam" id="PF13240">
    <property type="entry name" value="Zn_Ribbon_1"/>
    <property type="match status" value="1"/>
</dbReference>
<evidence type="ECO:0000313" key="4">
    <source>
        <dbReference type="EMBL" id="CAE2290857.1"/>
    </source>
</evidence>
<gene>
    <name evidence="4" type="ORF">OAUR00152_LOCUS43093</name>
</gene>
<dbReference type="InterPro" id="IPR038587">
    <property type="entry name" value="Ribosomal_eL40_sf"/>
</dbReference>
<dbReference type="PANTHER" id="PTHR43316:SF8">
    <property type="entry name" value="HAD FAMILY HYDROLASE"/>
    <property type="match status" value="1"/>
</dbReference>
<evidence type="ECO:0000256" key="2">
    <source>
        <dbReference type="SAM" id="MobiDB-lite"/>
    </source>
</evidence>
<evidence type="ECO:0000259" key="3">
    <source>
        <dbReference type="Pfam" id="PF13240"/>
    </source>
</evidence>
<dbReference type="InterPro" id="IPR051540">
    <property type="entry name" value="S-2-haloacid_dehalogenase"/>
</dbReference>
<dbReference type="AlphaFoldDB" id="A0A7S4KCQ2"/>
<proteinExistence type="predicted"/>
<dbReference type="InterPro" id="IPR036412">
    <property type="entry name" value="HAD-like_sf"/>
</dbReference>
<feature type="region of interest" description="Disordered" evidence="2">
    <location>
        <begin position="36"/>
        <end position="95"/>
    </location>
</feature>
<organism evidence="4">
    <name type="scientific">Odontella aurita</name>
    <dbReference type="NCBI Taxonomy" id="265563"/>
    <lineage>
        <taxon>Eukaryota</taxon>
        <taxon>Sar</taxon>
        <taxon>Stramenopiles</taxon>
        <taxon>Ochrophyta</taxon>
        <taxon>Bacillariophyta</taxon>
        <taxon>Mediophyceae</taxon>
        <taxon>Biddulphiophycidae</taxon>
        <taxon>Eupodiscales</taxon>
        <taxon>Odontellaceae</taxon>
        <taxon>Odontella</taxon>
    </lineage>
</organism>
<dbReference type="Pfam" id="PF00702">
    <property type="entry name" value="Hydrolase"/>
    <property type="match status" value="1"/>
</dbReference>
<feature type="compositionally biased region" description="Low complexity" evidence="2">
    <location>
        <begin position="36"/>
        <end position="56"/>
    </location>
</feature>